<evidence type="ECO:0000313" key="3">
    <source>
        <dbReference type="EMBL" id="PON98403.1"/>
    </source>
</evidence>
<keyword evidence="2" id="KW-0732">Signal</keyword>
<dbReference type="Proteomes" id="UP000237000">
    <property type="component" value="Unassembled WGS sequence"/>
</dbReference>
<organism evidence="3 4">
    <name type="scientific">Trema orientale</name>
    <name type="common">Charcoal tree</name>
    <name type="synonym">Celtis orientalis</name>
    <dbReference type="NCBI Taxonomy" id="63057"/>
    <lineage>
        <taxon>Eukaryota</taxon>
        <taxon>Viridiplantae</taxon>
        <taxon>Streptophyta</taxon>
        <taxon>Embryophyta</taxon>
        <taxon>Tracheophyta</taxon>
        <taxon>Spermatophyta</taxon>
        <taxon>Magnoliopsida</taxon>
        <taxon>eudicotyledons</taxon>
        <taxon>Gunneridae</taxon>
        <taxon>Pentapetalae</taxon>
        <taxon>rosids</taxon>
        <taxon>fabids</taxon>
        <taxon>Rosales</taxon>
        <taxon>Cannabaceae</taxon>
        <taxon>Trema</taxon>
    </lineage>
</organism>
<protein>
    <submittedName>
        <fullName evidence="3">CLAVATA3/ESR (CLE)-related protein</fullName>
    </submittedName>
</protein>
<comment type="caution">
    <text evidence="3">The sequence shown here is derived from an EMBL/GenBank/DDBJ whole genome shotgun (WGS) entry which is preliminary data.</text>
</comment>
<feature type="region of interest" description="Disordered" evidence="1">
    <location>
        <begin position="53"/>
        <end position="76"/>
    </location>
</feature>
<dbReference type="EMBL" id="JXTC01000024">
    <property type="protein sequence ID" value="PON98403.1"/>
    <property type="molecule type" value="Genomic_DNA"/>
</dbReference>
<evidence type="ECO:0000256" key="1">
    <source>
        <dbReference type="SAM" id="MobiDB-lite"/>
    </source>
</evidence>
<reference evidence="4" key="1">
    <citation type="submission" date="2016-06" db="EMBL/GenBank/DDBJ databases">
        <title>Parallel loss of symbiosis genes in relatives of nitrogen-fixing non-legume Parasponia.</title>
        <authorList>
            <person name="Van Velzen R."/>
            <person name="Holmer R."/>
            <person name="Bu F."/>
            <person name="Rutten L."/>
            <person name="Van Zeijl A."/>
            <person name="Liu W."/>
            <person name="Santuari L."/>
            <person name="Cao Q."/>
            <person name="Sharma T."/>
            <person name="Shen D."/>
            <person name="Roswanjaya Y."/>
            <person name="Wardhani T."/>
            <person name="Kalhor M.S."/>
            <person name="Jansen J."/>
            <person name="Van den Hoogen J."/>
            <person name="Gungor B."/>
            <person name="Hartog M."/>
            <person name="Hontelez J."/>
            <person name="Verver J."/>
            <person name="Yang W.-C."/>
            <person name="Schijlen E."/>
            <person name="Repin R."/>
            <person name="Schilthuizen M."/>
            <person name="Schranz E."/>
            <person name="Heidstra R."/>
            <person name="Miyata K."/>
            <person name="Fedorova E."/>
            <person name="Kohlen W."/>
            <person name="Bisseling T."/>
            <person name="Smit S."/>
            <person name="Geurts R."/>
        </authorList>
    </citation>
    <scope>NUCLEOTIDE SEQUENCE [LARGE SCALE GENOMIC DNA]</scope>
    <source>
        <strain evidence="4">cv. RG33-2</strain>
    </source>
</reference>
<feature type="signal peptide" evidence="2">
    <location>
        <begin position="1"/>
        <end position="25"/>
    </location>
</feature>
<name>A0A2P5FKW1_TREOI</name>
<dbReference type="AlphaFoldDB" id="A0A2P5FKW1"/>
<dbReference type="InParanoid" id="A0A2P5FKW1"/>
<proteinExistence type="predicted"/>
<gene>
    <name evidence="3" type="primary">TorCLE4</name>
    <name evidence="3" type="ORF">TorRG33x02_056370</name>
</gene>
<evidence type="ECO:0000313" key="4">
    <source>
        <dbReference type="Proteomes" id="UP000237000"/>
    </source>
</evidence>
<evidence type="ECO:0000256" key="2">
    <source>
        <dbReference type="SAM" id="SignalP"/>
    </source>
</evidence>
<sequence length="76" mass="8250">MAIPMNRFCLCLFLVIFLFSTTSHARSPAIFSSKGGRVVSLLEAAKQIVEASIQNNGGKPFQPTRLSPGGPDPRHH</sequence>
<keyword evidence="4" id="KW-1185">Reference proteome</keyword>
<feature type="chain" id="PRO_5015200082" evidence="2">
    <location>
        <begin position="26"/>
        <end position="76"/>
    </location>
</feature>
<accession>A0A2P5FKW1</accession>
<dbReference type="OrthoDB" id="1413556at2759"/>